<evidence type="ECO:0000313" key="1">
    <source>
        <dbReference type="EMBL" id="PGT97347.1"/>
    </source>
</evidence>
<reference evidence="1 2" key="1">
    <citation type="submission" date="2017-09" db="EMBL/GenBank/DDBJ databases">
        <title>Large-scale bioinformatics analysis of Bacillus genomes uncovers conserved roles of natural products in bacterial physiology.</title>
        <authorList>
            <consortium name="Agbiome Team Llc"/>
            <person name="Bleich R.M."/>
            <person name="Grubbs K.J."/>
            <person name="Santa Maria K.C."/>
            <person name="Allen S.E."/>
            <person name="Farag S."/>
            <person name="Shank E.A."/>
            <person name="Bowers A."/>
        </authorList>
    </citation>
    <scope>NUCLEOTIDE SEQUENCE [LARGE SCALE GENOMIC DNA]</scope>
    <source>
        <strain evidence="1 2">AFS040105</strain>
    </source>
</reference>
<proteinExistence type="predicted"/>
<protein>
    <submittedName>
        <fullName evidence="1">Uncharacterized protein</fullName>
    </submittedName>
</protein>
<dbReference type="RefSeq" id="WP_098859101.1">
    <property type="nucleotide sequence ID" value="NZ_NUMG01000042.1"/>
</dbReference>
<dbReference type="EMBL" id="NUMG01000042">
    <property type="protein sequence ID" value="PGT97347.1"/>
    <property type="molecule type" value="Genomic_DNA"/>
</dbReference>
<dbReference type="Proteomes" id="UP000225766">
    <property type="component" value="Unassembled WGS sequence"/>
</dbReference>
<evidence type="ECO:0000313" key="2">
    <source>
        <dbReference type="Proteomes" id="UP000225766"/>
    </source>
</evidence>
<accession>A0A2C1LFU0</accession>
<organism evidence="1 2">
    <name type="scientific">Bacillus cereus</name>
    <dbReference type="NCBI Taxonomy" id="1396"/>
    <lineage>
        <taxon>Bacteria</taxon>
        <taxon>Bacillati</taxon>
        <taxon>Bacillota</taxon>
        <taxon>Bacilli</taxon>
        <taxon>Bacillales</taxon>
        <taxon>Bacillaceae</taxon>
        <taxon>Bacillus</taxon>
        <taxon>Bacillus cereus group</taxon>
    </lineage>
</organism>
<gene>
    <name evidence="1" type="ORF">COD19_25435</name>
</gene>
<name>A0A2C1LFU0_BACCE</name>
<comment type="caution">
    <text evidence="1">The sequence shown here is derived from an EMBL/GenBank/DDBJ whole genome shotgun (WGS) entry which is preliminary data.</text>
</comment>
<sequence length="197" mass="23073">MSKIRYAIYDKFSGRVISIHENCTEATNFTNETEVVYPIISKEDYDKYSTDYKGDKNGVPYILYNGENGTTYGPVLFKEDYQDDLERIKDIANEDMKFFICNQGEVPMWCISLQRAYEISLLDDDCEVKVLTSIQQFGATPDFEYYLSPAFFNKKVFKYYRQDKPCFFIIDKENSCSKVVEVVFEEAELFESTLMHV</sequence>
<dbReference type="AlphaFoldDB" id="A0A2C1LFU0"/>